<evidence type="ECO:0000313" key="10">
    <source>
        <dbReference type="EMBL" id="KAG0275868.1"/>
    </source>
</evidence>
<dbReference type="Pfam" id="PF02771">
    <property type="entry name" value="Acyl-CoA_dh_N"/>
    <property type="match status" value="1"/>
</dbReference>
<feature type="domain" description="Acyl-CoA dehydrogenase/oxidase C-terminal" evidence="7">
    <location>
        <begin position="220"/>
        <end position="355"/>
    </location>
</feature>
<dbReference type="InterPro" id="IPR006091">
    <property type="entry name" value="Acyl-CoA_Oxase/DH_mid-dom"/>
</dbReference>
<evidence type="ECO:0000259" key="8">
    <source>
        <dbReference type="Pfam" id="PF02770"/>
    </source>
</evidence>
<evidence type="ECO:0000313" key="11">
    <source>
        <dbReference type="Proteomes" id="UP001194580"/>
    </source>
</evidence>
<dbReference type="PANTHER" id="PTHR43831">
    <property type="entry name" value="ISOBUTYRYL-COA DEHYDROGENASE"/>
    <property type="match status" value="1"/>
</dbReference>
<dbReference type="SUPFAM" id="SSF56645">
    <property type="entry name" value="Acyl-CoA dehydrogenase NM domain-like"/>
    <property type="match status" value="1"/>
</dbReference>
<evidence type="ECO:0000256" key="2">
    <source>
        <dbReference type="ARBA" id="ARBA00009347"/>
    </source>
</evidence>
<dbReference type="Pfam" id="PF00441">
    <property type="entry name" value="Acyl-CoA_dh_1"/>
    <property type="match status" value="1"/>
</dbReference>
<dbReference type="FunFam" id="2.40.110.10:FF:000001">
    <property type="entry name" value="Acyl-CoA dehydrogenase, mitochondrial"/>
    <property type="match status" value="1"/>
</dbReference>
<comment type="cofactor">
    <cofactor evidence="1 6">
        <name>FAD</name>
        <dbReference type="ChEBI" id="CHEBI:57692"/>
    </cofactor>
</comment>
<gene>
    <name evidence="10" type="primary">ACAD8_2</name>
    <name evidence="10" type="ORF">BGZ95_008280</name>
</gene>
<dbReference type="Proteomes" id="UP001194580">
    <property type="component" value="Unassembled WGS sequence"/>
</dbReference>
<keyword evidence="5 6" id="KW-0560">Oxidoreductase</keyword>
<comment type="caution">
    <text evidence="10">The sequence shown here is derived from an EMBL/GenBank/DDBJ whole genome shotgun (WGS) entry which is preliminary data.</text>
</comment>
<dbReference type="EMBL" id="JAAAIL010000429">
    <property type="protein sequence ID" value="KAG0275868.1"/>
    <property type="molecule type" value="Genomic_DNA"/>
</dbReference>
<evidence type="ECO:0000256" key="3">
    <source>
        <dbReference type="ARBA" id="ARBA00022630"/>
    </source>
</evidence>
<dbReference type="Pfam" id="PF02770">
    <property type="entry name" value="Acyl-CoA_dh_M"/>
    <property type="match status" value="1"/>
</dbReference>
<evidence type="ECO:0000256" key="4">
    <source>
        <dbReference type="ARBA" id="ARBA00022827"/>
    </source>
</evidence>
<sequence>RQKDLQSVARTFADKEFAPMMREWDEEEHFPIDVLRKSASLGFGGLYVRNDVGGSGLGRLEASLVFEALSMGDVSTTAYMTLHNMCAWIIDAFGSEQQRQKYLPRLTSMELLSSYCLTEPGAGSDAANLSTKAVRKGSHYVLNGSKAFISGAGASEVYLIVARTGDAGPKGISCFIVEKGFKGLSFGKKERKVGWNSQPTRAIIMEDCEVPVENLVGAEGQGFFIAMSGLNGSRLNIGAAQASLEATLEYVKDRKRSRDLGAASQTDYKLADLATSLLSSRLMIRQAAMAMDRNDSNASLFSSMAKLHASERCFAIIDECFQVLGGYGYLEGHKLNIYLRDARVHRILGGTSEIMHPREQPCVVSAPVTPVPATTQLLLCPVCSRAFKLGKNQNCYLRRHLKNVHNLSPTLHPRKCKWDSIPNGRVKYDKDCRERSLASKRLWARKSRLRRKAEEAAVVLCMLTDTNDAMPGL</sequence>
<accession>A0AAD4H6G6</accession>
<dbReference type="Gene3D" id="2.40.110.10">
    <property type="entry name" value="Butyryl-CoA Dehydrogenase, subunit A, domain 2"/>
    <property type="match status" value="1"/>
</dbReference>
<dbReference type="Gene3D" id="1.20.140.10">
    <property type="entry name" value="Butyryl-CoA Dehydrogenase, subunit A, domain 3"/>
    <property type="match status" value="1"/>
</dbReference>
<dbReference type="PANTHER" id="PTHR43831:SF1">
    <property type="entry name" value="ISOBUTYRYL-COA DEHYDROGENASE, MITOCHONDRIAL"/>
    <property type="match status" value="1"/>
</dbReference>
<proteinExistence type="inferred from homology"/>
<evidence type="ECO:0000259" key="9">
    <source>
        <dbReference type="Pfam" id="PF02771"/>
    </source>
</evidence>
<feature type="non-terminal residue" evidence="10">
    <location>
        <position position="473"/>
    </location>
</feature>
<dbReference type="GO" id="GO:0050660">
    <property type="term" value="F:flavin adenine dinucleotide binding"/>
    <property type="evidence" value="ECO:0007669"/>
    <property type="project" value="InterPro"/>
</dbReference>
<dbReference type="InterPro" id="IPR036250">
    <property type="entry name" value="AcylCo_DH-like_C"/>
</dbReference>
<feature type="domain" description="Acyl-CoA dehydrogenase/oxidase N-terminal" evidence="9">
    <location>
        <begin position="2"/>
        <end position="110"/>
    </location>
</feature>
<dbReference type="InterPro" id="IPR009075">
    <property type="entry name" value="AcylCo_DH/oxidase_C"/>
</dbReference>
<evidence type="ECO:0000259" key="7">
    <source>
        <dbReference type="Pfam" id="PF00441"/>
    </source>
</evidence>
<reference evidence="10" key="1">
    <citation type="journal article" date="2020" name="Fungal Divers.">
        <title>Resolving the Mortierellaceae phylogeny through synthesis of multi-gene phylogenetics and phylogenomics.</title>
        <authorList>
            <person name="Vandepol N."/>
            <person name="Liber J."/>
            <person name="Desiro A."/>
            <person name="Na H."/>
            <person name="Kennedy M."/>
            <person name="Barry K."/>
            <person name="Grigoriev I.V."/>
            <person name="Miller A.N."/>
            <person name="O'Donnell K."/>
            <person name="Stajich J.E."/>
            <person name="Bonito G."/>
        </authorList>
    </citation>
    <scope>NUCLEOTIDE SEQUENCE</scope>
    <source>
        <strain evidence="10">NRRL 28262</strain>
    </source>
</reference>
<dbReference type="InterPro" id="IPR046373">
    <property type="entry name" value="Acyl-CoA_Oxase/DH_mid-dom_sf"/>
</dbReference>
<dbReference type="InterPro" id="IPR013786">
    <property type="entry name" value="AcylCoA_DH/ox_N"/>
</dbReference>
<evidence type="ECO:0000256" key="5">
    <source>
        <dbReference type="ARBA" id="ARBA00023002"/>
    </source>
</evidence>
<dbReference type="InterPro" id="IPR009100">
    <property type="entry name" value="AcylCoA_DH/oxidase_NM_dom_sf"/>
</dbReference>
<dbReference type="GO" id="GO:0003995">
    <property type="term" value="F:acyl-CoA dehydrogenase activity"/>
    <property type="evidence" value="ECO:0007669"/>
    <property type="project" value="UniProtKB-ARBA"/>
</dbReference>
<keyword evidence="4 6" id="KW-0274">FAD</keyword>
<dbReference type="InterPro" id="IPR037069">
    <property type="entry name" value="AcylCoA_DH/ox_N_sf"/>
</dbReference>
<dbReference type="InterPro" id="IPR052547">
    <property type="entry name" value="Mito_Isobutyryl-CoADH"/>
</dbReference>
<dbReference type="AlphaFoldDB" id="A0AAD4H6G6"/>
<dbReference type="Gene3D" id="1.10.540.10">
    <property type="entry name" value="Acyl-CoA dehydrogenase/oxidase, N-terminal domain"/>
    <property type="match status" value="1"/>
</dbReference>
<dbReference type="SUPFAM" id="SSF47203">
    <property type="entry name" value="Acyl-CoA dehydrogenase C-terminal domain-like"/>
    <property type="match status" value="1"/>
</dbReference>
<evidence type="ECO:0000256" key="6">
    <source>
        <dbReference type="RuleBase" id="RU362125"/>
    </source>
</evidence>
<evidence type="ECO:0000256" key="1">
    <source>
        <dbReference type="ARBA" id="ARBA00001974"/>
    </source>
</evidence>
<organism evidence="10 11">
    <name type="scientific">Linnemannia exigua</name>
    <dbReference type="NCBI Taxonomy" id="604196"/>
    <lineage>
        <taxon>Eukaryota</taxon>
        <taxon>Fungi</taxon>
        <taxon>Fungi incertae sedis</taxon>
        <taxon>Mucoromycota</taxon>
        <taxon>Mortierellomycotina</taxon>
        <taxon>Mortierellomycetes</taxon>
        <taxon>Mortierellales</taxon>
        <taxon>Mortierellaceae</taxon>
        <taxon>Linnemannia</taxon>
    </lineage>
</organism>
<keyword evidence="3 6" id="KW-0285">Flavoprotein</keyword>
<protein>
    <submittedName>
        <fullName evidence="10">Isobutyryl-CoA dehydrogenase, mitochondrial</fullName>
    </submittedName>
</protein>
<feature type="domain" description="Acyl-CoA oxidase/dehydrogenase middle" evidence="8">
    <location>
        <begin position="115"/>
        <end position="208"/>
    </location>
</feature>
<dbReference type="GO" id="GO:0005739">
    <property type="term" value="C:mitochondrion"/>
    <property type="evidence" value="ECO:0007669"/>
    <property type="project" value="TreeGrafter"/>
</dbReference>
<comment type="similarity">
    <text evidence="2 6">Belongs to the acyl-CoA dehydrogenase family.</text>
</comment>
<name>A0AAD4H6G6_9FUNG</name>
<keyword evidence="11" id="KW-1185">Reference proteome</keyword>